<sequence length="244" mass="27653">MKYGFNENDLQEMTSTFNRLFVQKENFLCVINETTNKDFFIIFPHEAVCDKVTNAIKSVKFPNALFPAKDSVMEDTLFKKKFYVPIIKEIQADSQKYGDLQSLVLKLVDSFDAGTRQSYMNMVFETLIGTPSTSNNGKGQQHDTRIASNNEKSLLSTSSKTNDNSYGGNGKDIILNGTRKSYSLRTRSVNSNDTFETSNYELLNYTQAKASKGKGKRFLFLVLLLLCDFIGKMEEISILHFNAK</sequence>
<proteinExistence type="predicted"/>
<dbReference type="WBParaSite" id="ES5_v2.g9228.t1">
    <property type="protein sequence ID" value="ES5_v2.g9228.t1"/>
    <property type="gene ID" value="ES5_v2.g9228"/>
</dbReference>
<evidence type="ECO:0000313" key="2">
    <source>
        <dbReference type="WBParaSite" id="ES5_v2.g9228.t1"/>
    </source>
</evidence>
<evidence type="ECO:0000313" key="1">
    <source>
        <dbReference type="Proteomes" id="UP000887579"/>
    </source>
</evidence>
<name>A0AC34GXF1_9BILA</name>
<protein>
    <submittedName>
        <fullName evidence="2">Uncharacterized protein</fullName>
    </submittedName>
</protein>
<organism evidence="1 2">
    <name type="scientific">Panagrolaimus sp. ES5</name>
    <dbReference type="NCBI Taxonomy" id="591445"/>
    <lineage>
        <taxon>Eukaryota</taxon>
        <taxon>Metazoa</taxon>
        <taxon>Ecdysozoa</taxon>
        <taxon>Nematoda</taxon>
        <taxon>Chromadorea</taxon>
        <taxon>Rhabditida</taxon>
        <taxon>Tylenchina</taxon>
        <taxon>Panagrolaimomorpha</taxon>
        <taxon>Panagrolaimoidea</taxon>
        <taxon>Panagrolaimidae</taxon>
        <taxon>Panagrolaimus</taxon>
    </lineage>
</organism>
<accession>A0AC34GXF1</accession>
<reference evidence="2" key="1">
    <citation type="submission" date="2022-11" db="UniProtKB">
        <authorList>
            <consortium name="WormBaseParasite"/>
        </authorList>
    </citation>
    <scope>IDENTIFICATION</scope>
</reference>
<dbReference type="Proteomes" id="UP000887579">
    <property type="component" value="Unplaced"/>
</dbReference>